<keyword evidence="3" id="KW-1185">Reference proteome</keyword>
<evidence type="ECO:0000259" key="1">
    <source>
        <dbReference type="Pfam" id="PF25535"/>
    </source>
</evidence>
<dbReference type="Proteomes" id="UP000199385">
    <property type="component" value="Chromosome I"/>
</dbReference>
<dbReference type="OrthoDB" id="5523878at2"/>
<dbReference type="AlphaFoldDB" id="A0A1A8ZG35"/>
<name>A0A1A8ZG35_9ACTN</name>
<evidence type="ECO:0000313" key="2">
    <source>
        <dbReference type="EMBL" id="SBT42774.1"/>
    </source>
</evidence>
<organism evidence="2 3">
    <name type="scientific">Micromonospora auratinigra</name>
    <dbReference type="NCBI Taxonomy" id="261654"/>
    <lineage>
        <taxon>Bacteria</taxon>
        <taxon>Bacillati</taxon>
        <taxon>Actinomycetota</taxon>
        <taxon>Actinomycetes</taxon>
        <taxon>Micromonosporales</taxon>
        <taxon>Micromonosporaceae</taxon>
        <taxon>Micromonospora</taxon>
    </lineage>
</organism>
<dbReference type="STRING" id="261654.GA0070611_2090"/>
<protein>
    <recommendedName>
        <fullName evidence="1">DUF7919 domain-containing protein</fullName>
    </recommendedName>
</protein>
<gene>
    <name evidence="2" type="ORF">GA0070611_2090</name>
</gene>
<accession>A0A1A8ZG35</accession>
<feature type="domain" description="DUF7919" evidence="1">
    <location>
        <begin position="1"/>
        <end position="130"/>
    </location>
</feature>
<dbReference type="Pfam" id="PF25535">
    <property type="entry name" value="DUF7919"/>
    <property type="match status" value="1"/>
</dbReference>
<reference evidence="3" key="1">
    <citation type="submission" date="2016-06" db="EMBL/GenBank/DDBJ databases">
        <authorList>
            <person name="Varghese N."/>
            <person name="Submissions Spin"/>
        </authorList>
    </citation>
    <scope>NUCLEOTIDE SEQUENCE [LARGE SCALE GENOMIC DNA]</scope>
    <source>
        <strain evidence="3">DSM 44815</strain>
    </source>
</reference>
<dbReference type="EMBL" id="LT594323">
    <property type="protein sequence ID" value="SBT42774.1"/>
    <property type="molecule type" value="Genomic_DNA"/>
</dbReference>
<evidence type="ECO:0000313" key="3">
    <source>
        <dbReference type="Proteomes" id="UP000199385"/>
    </source>
</evidence>
<proteinExistence type="predicted"/>
<dbReference type="InterPro" id="IPR057679">
    <property type="entry name" value="DUF7919"/>
</dbReference>
<sequence length="162" mass="17901">MHYPDLAAYDYLPEEHFTDREPPFGDVSFRPAYARLAVGWLAAGRPYPVGPVPAALTRRLAVIGAVQRVNLCLGYHECDLCPPGQRPPEGNGELRVPGAPGVAYAAPVLIGHYVTGHGYRPPPEFVAAVLAVDVDAWSRSRWPELPFPWIPADAKYWDWTVE</sequence>